<evidence type="ECO:0000313" key="2">
    <source>
        <dbReference type="Proteomes" id="UP001232725"/>
    </source>
</evidence>
<gene>
    <name evidence="1" type="ORF">Q9R02_06935</name>
</gene>
<dbReference type="EMBL" id="JAVALS010000003">
    <property type="protein sequence ID" value="MDP5226881.1"/>
    <property type="molecule type" value="Genomic_DNA"/>
</dbReference>
<organism evidence="1 2">
    <name type="scientific">Arthrobacter horti</name>
    <dbReference type="NCBI Taxonomy" id="3068273"/>
    <lineage>
        <taxon>Bacteria</taxon>
        <taxon>Bacillati</taxon>
        <taxon>Actinomycetota</taxon>
        <taxon>Actinomycetes</taxon>
        <taxon>Micrococcales</taxon>
        <taxon>Micrococcaceae</taxon>
        <taxon>Arthrobacter</taxon>
    </lineage>
</organism>
<dbReference type="RefSeq" id="WP_305995928.1">
    <property type="nucleotide sequence ID" value="NZ_JAVALS010000003.1"/>
</dbReference>
<accession>A0ABT9IMS0</accession>
<name>A0ABT9IMS0_9MICC</name>
<keyword evidence="2" id="KW-1185">Reference proteome</keyword>
<comment type="caution">
    <text evidence="1">The sequence shown here is derived from an EMBL/GenBank/DDBJ whole genome shotgun (WGS) entry which is preliminary data.</text>
</comment>
<dbReference type="NCBIfam" id="NF038356">
    <property type="entry name" value="actino_DLW39"/>
    <property type="match status" value="1"/>
</dbReference>
<dbReference type="InterPro" id="IPR047990">
    <property type="entry name" value="DLW39-like"/>
</dbReference>
<protein>
    <submittedName>
        <fullName evidence="1">DLW-39 family protein</fullName>
    </submittedName>
</protein>
<sequence length="38" mass="4127">MKKLLVIALAIASIVIVKKTRESEARKGSWKQGTDSVA</sequence>
<evidence type="ECO:0000313" key="1">
    <source>
        <dbReference type="EMBL" id="MDP5226881.1"/>
    </source>
</evidence>
<proteinExistence type="predicted"/>
<dbReference type="Proteomes" id="UP001232725">
    <property type="component" value="Unassembled WGS sequence"/>
</dbReference>
<reference evidence="1 2" key="1">
    <citation type="submission" date="2023-08" db="EMBL/GenBank/DDBJ databases">
        <title>Arthrobacter horti sp. nov., isolated from forest soil.</title>
        <authorList>
            <person name="Park M."/>
        </authorList>
    </citation>
    <scope>NUCLEOTIDE SEQUENCE [LARGE SCALE GENOMIC DNA]</scope>
    <source>
        <strain evidence="1 2">YJM1</strain>
    </source>
</reference>